<dbReference type="PROSITE" id="PS00383">
    <property type="entry name" value="TYR_PHOSPHATASE_1"/>
    <property type="match status" value="1"/>
</dbReference>
<keyword evidence="7" id="KW-1185">Reference proteome</keyword>
<evidence type="ECO:0000313" key="5">
    <source>
        <dbReference type="EMBL" id="OWJ55668.1"/>
    </source>
</evidence>
<dbReference type="GeneID" id="26099549"/>
<dbReference type="Proteomes" id="UP000058613">
    <property type="component" value="Chromosome"/>
</dbReference>
<evidence type="ECO:0000313" key="7">
    <source>
        <dbReference type="Proteomes" id="UP000196694"/>
    </source>
</evidence>
<dbReference type="EMBL" id="NCQP01000001">
    <property type="protein sequence ID" value="OWJ55668.1"/>
    <property type="molecule type" value="Genomic_DNA"/>
</dbReference>
<reference evidence="4 6" key="1">
    <citation type="submission" date="2015-10" db="EMBL/GenBank/DDBJ databases">
        <title>Complete genome sequence of hyperthermophilic archaeon Pyrodictium delaneyi Su06.</title>
        <authorList>
            <person name="Jung J.-H."/>
            <person name="Lin J."/>
            <person name="Holden J.F."/>
            <person name="Park C.-S."/>
        </authorList>
    </citation>
    <scope>NUCLEOTIDE SEQUENCE [LARGE SCALE GENOMIC DNA]</scope>
    <source>
        <strain evidence="4 6">Su06</strain>
    </source>
</reference>
<dbReference type="PANTHER" id="PTHR23339">
    <property type="entry name" value="TYROSINE SPECIFIC PROTEIN PHOSPHATASE AND DUAL SPECIFICITY PROTEIN PHOSPHATASE"/>
    <property type="match status" value="1"/>
</dbReference>
<dbReference type="Gene3D" id="3.90.190.10">
    <property type="entry name" value="Protein tyrosine phosphatase superfamily"/>
    <property type="match status" value="1"/>
</dbReference>
<dbReference type="STRING" id="1273541.Pyrde_1210"/>
<evidence type="ECO:0000256" key="2">
    <source>
        <dbReference type="ARBA" id="ARBA00022912"/>
    </source>
</evidence>
<dbReference type="Proteomes" id="UP000196694">
    <property type="component" value="Unassembled WGS sequence"/>
</dbReference>
<dbReference type="InterPro" id="IPR016130">
    <property type="entry name" value="Tyr_Pase_AS"/>
</dbReference>
<organism evidence="4 6">
    <name type="scientific">Pyrodictium delaneyi</name>
    <dbReference type="NCBI Taxonomy" id="1273541"/>
    <lineage>
        <taxon>Archaea</taxon>
        <taxon>Thermoproteota</taxon>
        <taxon>Thermoprotei</taxon>
        <taxon>Desulfurococcales</taxon>
        <taxon>Pyrodictiaceae</taxon>
        <taxon>Pyrodictium</taxon>
    </lineage>
</organism>
<dbReference type="Pfam" id="PF00782">
    <property type="entry name" value="DSPc"/>
    <property type="match status" value="1"/>
</dbReference>
<dbReference type="InterPro" id="IPR050561">
    <property type="entry name" value="PTP"/>
</dbReference>
<evidence type="ECO:0000259" key="3">
    <source>
        <dbReference type="PROSITE" id="PS50056"/>
    </source>
</evidence>
<sequence>MVVFDVFPVDEYVAFSPMLDRAVLPYITKEFDVVIAAVETHELAYDPSLLQSRVEYIHIPIPDFAWPSLWQLYRAAKITLSAAKEGKRVLIHCFGGKGRSATLAAGYLVYRYGFSARRAVEVVRSIRRGAIEAVGQLGVLRSFEAALVLDELTLRNLYGNEAAGEALRLGGQLAEALKNSNLGAMWIAHSLVFKIVDRFRSTLTSQNTEFVEDIVLKVFDILDVSHGIASIDLDRKDDSYNLIVVCTSFIEYCESFVYNIAKTLSKILRTSIETEILYE</sequence>
<dbReference type="InterPro" id="IPR020422">
    <property type="entry name" value="TYR_PHOSPHATASE_DUAL_dom"/>
</dbReference>
<dbReference type="RefSeq" id="WP_055409110.1">
    <property type="nucleotide sequence ID" value="NZ_CP013011.1"/>
</dbReference>
<dbReference type="OrthoDB" id="117569at2157"/>
<name>A0A0P0N4G0_9CREN</name>
<proteinExistence type="predicted"/>
<dbReference type="GO" id="GO:0004721">
    <property type="term" value="F:phosphoprotein phosphatase activity"/>
    <property type="evidence" value="ECO:0007669"/>
    <property type="project" value="UniProtKB-KW"/>
</dbReference>
<accession>A0A0P0N4G0</accession>
<dbReference type="InterPro" id="IPR000387">
    <property type="entry name" value="Tyr_Pase_dom"/>
</dbReference>
<dbReference type="InterPro" id="IPR029021">
    <property type="entry name" value="Prot-tyrosine_phosphatase-like"/>
</dbReference>
<keyword evidence="2" id="KW-0904">Protein phosphatase</keyword>
<feature type="domain" description="Tyrosine specific protein phosphatases" evidence="3">
    <location>
        <begin position="70"/>
        <end position="138"/>
    </location>
</feature>
<evidence type="ECO:0000313" key="6">
    <source>
        <dbReference type="Proteomes" id="UP000058613"/>
    </source>
</evidence>
<dbReference type="SUPFAM" id="SSF52799">
    <property type="entry name" value="(Phosphotyrosine protein) phosphatases II"/>
    <property type="match status" value="1"/>
</dbReference>
<dbReference type="KEGG" id="pdl:Pyrde_1210"/>
<keyword evidence="1" id="KW-0378">Hydrolase</keyword>
<protein>
    <recommendedName>
        <fullName evidence="3">Tyrosine specific protein phosphatases domain-containing protein</fullName>
    </recommendedName>
</protein>
<evidence type="ECO:0000313" key="4">
    <source>
        <dbReference type="EMBL" id="ALL01258.1"/>
    </source>
</evidence>
<dbReference type="SMART" id="SM00195">
    <property type="entry name" value="DSPc"/>
    <property type="match status" value="1"/>
</dbReference>
<evidence type="ECO:0000256" key="1">
    <source>
        <dbReference type="ARBA" id="ARBA00022801"/>
    </source>
</evidence>
<dbReference type="FunFam" id="3.90.190.10:FF:000157">
    <property type="entry name" value="Protein-tyrosine phosphatase"/>
    <property type="match status" value="1"/>
</dbReference>
<dbReference type="EMBL" id="CP013011">
    <property type="protein sequence ID" value="ALL01258.1"/>
    <property type="molecule type" value="Genomic_DNA"/>
</dbReference>
<dbReference type="AlphaFoldDB" id="A0A0P0N4G0"/>
<dbReference type="InterPro" id="IPR000340">
    <property type="entry name" value="Dual-sp_phosphatase_cat-dom"/>
</dbReference>
<dbReference type="PROSITE" id="PS50056">
    <property type="entry name" value="TYR_PHOSPHATASE_2"/>
    <property type="match status" value="1"/>
</dbReference>
<gene>
    <name evidence="5" type="ORF">Pdsh_02490</name>
    <name evidence="4" type="ORF">Pyrde_1210</name>
</gene>
<reference evidence="5 7" key="2">
    <citation type="submission" date="2017-05" db="EMBL/GenBank/DDBJ databases">
        <title>The draft genome of the hyperthermophilic archaeon 'Pyrodictium delaneyi strain Hulk', an iron and nitrate reducer, reveals the capacity for sulfate reduction.</title>
        <authorList>
            <person name="Demey L.M."/>
            <person name="Miller C."/>
            <person name="Manzella M."/>
            <person name="Reguera G."/>
            <person name="Kashefi K."/>
        </authorList>
    </citation>
    <scope>NUCLEOTIDE SEQUENCE [LARGE SCALE GENOMIC DNA]</scope>
    <source>
        <strain evidence="5 7">Hulk</strain>
    </source>
</reference>